<dbReference type="Proteomes" id="UP001168883">
    <property type="component" value="Unassembled WGS sequence"/>
</dbReference>
<keyword evidence="1" id="KW-0175">Coiled coil</keyword>
<keyword evidence="2" id="KW-0732">Signal</keyword>
<gene>
    <name evidence="3" type="ORF">Q3C12_10955</name>
</gene>
<feature type="signal peptide" evidence="2">
    <location>
        <begin position="1"/>
        <end position="27"/>
    </location>
</feature>
<name>A0ABT8V7U9_9BACL</name>
<sequence>MKNIVKFGTIGTLLLATAFGAVGSAAAETAPDRTAAVPALKAEGAVKVVHRMGGMLLQPAHERAYLKLLAKTYAPESVEAWNQAIAERQEVEKEMPKPPAMPIVIRKDKADTDAKDDAGLSKDAVGKEGPVKIRVLDSGNKENLSSQPLRVEIVKDGAVDGQKTLGVALTDDIMKAEPSEEMKRQEALAEAAEAGNGEAIRGLLPQLLDDYRKETAELRTMAAKLKAELQKTESK</sequence>
<dbReference type="EMBL" id="JAUMKJ010000011">
    <property type="protein sequence ID" value="MDO3677519.1"/>
    <property type="molecule type" value="Genomic_DNA"/>
</dbReference>
<keyword evidence="4" id="KW-1185">Reference proteome</keyword>
<organism evidence="3 4">
    <name type="scientific">Paenibacillus ehimensis</name>
    <dbReference type="NCBI Taxonomy" id="79264"/>
    <lineage>
        <taxon>Bacteria</taxon>
        <taxon>Bacillati</taxon>
        <taxon>Bacillota</taxon>
        <taxon>Bacilli</taxon>
        <taxon>Bacillales</taxon>
        <taxon>Paenibacillaceae</taxon>
        <taxon>Paenibacillus</taxon>
    </lineage>
</organism>
<feature type="chain" id="PRO_5046077280" evidence="2">
    <location>
        <begin position="28"/>
        <end position="235"/>
    </location>
</feature>
<reference evidence="3" key="1">
    <citation type="submission" date="2023-07" db="EMBL/GenBank/DDBJ databases">
        <authorList>
            <person name="Aktuganov G."/>
            <person name="Boyko T."/>
            <person name="Delegan Y."/>
            <person name="Galimzianova N."/>
            <person name="Gilvanova E."/>
            <person name="Korobov V."/>
            <person name="Kuzmina L."/>
            <person name="Melentiev A."/>
            <person name="Milman P."/>
            <person name="Ryabova A."/>
            <person name="Stupak E."/>
            <person name="Yasakov T."/>
            <person name="Zharikova N."/>
            <person name="Zhurenko E."/>
        </authorList>
    </citation>
    <scope>NUCLEOTIDE SEQUENCE</scope>
    <source>
        <strain evidence="3">IB-739</strain>
    </source>
</reference>
<proteinExistence type="predicted"/>
<evidence type="ECO:0000313" key="3">
    <source>
        <dbReference type="EMBL" id="MDO3677519.1"/>
    </source>
</evidence>
<dbReference type="RefSeq" id="WP_127485105.1">
    <property type="nucleotide sequence ID" value="NZ_JARLKN010000080.1"/>
</dbReference>
<evidence type="ECO:0000256" key="2">
    <source>
        <dbReference type="SAM" id="SignalP"/>
    </source>
</evidence>
<comment type="caution">
    <text evidence="3">The sequence shown here is derived from an EMBL/GenBank/DDBJ whole genome shotgun (WGS) entry which is preliminary data.</text>
</comment>
<evidence type="ECO:0000256" key="1">
    <source>
        <dbReference type="SAM" id="Coils"/>
    </source>
</evidence>
<evidence type="ECO:0000313" key="4">
    <source>
        <dbReference type="Proteomes" id="UP001168883"/>
    </source>
</evidence>
<feature type="coiled-coil region" evidence="1">
    <location>
        <begin position="208"/>
        <end position="235"/>
    </location>
</feature>
<accession>A0ABT8V7U9</accession>
<protein>
    <submittedName>
        <fullName evidence="3">Uncharacterized protein</fullName>
    </submittedName>
</protein>